<sequence>MRADSEGPIEATTGGAAARDPDLKSLARAQALVTRIVAERHDRPSLVARIASETGAEIIEGIRRPGDDLNSVELSKRYRTSRTPIREALMLLEKEGLVDVPPRKRPRVASPALAEIREIYRARAVLFEMIAADVAAAITPEGLQALREHFAAMEAAHREGDLNGFVWANVDFYELNTQLANNRTVKRILDSLLLRTARLRRLSLSQPGRMARSFDDHARLIKAYEDGDPQLAAALIRSNHINALAALEAYLLKAD</sequence>
<proteinExistence type="predicted"/>
<dbReference type="PROSITE" id="PS50949">
    <property type="entry name" value="HTH_GNTR"/>
    <property type="match status" value="1"/>
</dbReference>
<dbReference type="SUPFAM" id="SSF48008">
    <property type="entry name" value="GntR ligand-binding domain-like"/>
    <property type="match status" value="1"/>
</dbReference>
<feature type="region of interest" description="Disordered" evidence="4">
    <location>
        <begin position="1"/>
        <end position="21"/>
    </location>
</feature>
<dbReference type="Gene3D" id="1.20.120.530">
    <property type="entry name" value="GntR ligand-binding domain-like"/>
    <property type="match status" value="1"/>
</dbReference>
<dbReference type="Gene3D" id="1.10.10.10">
    <property type="entry name" value="Winged helix-like DNA-binding domain superfamily/Winged helix DNA-binding domain"/>
    <property type="match status" value="1"/>
</dbReference>
<evidence type="ECO:0000259" key="5">
    <source>
        <dbReference type="PROSITE" id="PS50949"/>
    </source>
</evidence>
<dbReference type="Pfam" id="PF00392">
    <property type="entry name" value="GntR"/>
    <property type="match status" value="1"/>
</dbReference>
<evidence type="ECO:0000256" key="1">
    <source>
        <dbReference type="ARBA" id="ARBA00023015"/>
    </source>
</evidence>
<dbReference type="EMBL" id="JAHHZF010000006">
    <property type="protein sequence ID" value="MBT9290375.1"/>
    <property type="molecule type" value="Genomic_DNA"/>
</dbReference>
<feature type="domain" description="HTH gntR-type" evidence="5">
    <location>
        <begin position="44"/>
        <end position="111"/>
    </location>
</feature>
<reference evidence="6 7" key="1">
    <citation type="submission" date="2021-06" db="EMBL/GenBank/DDBJ databases">
        <authorList>
            <person name="Grouzdev D.S."/>
            <person name="Koziaeva V."/>
        </authorList>
    </citation>
    <scope>NUCLEOTIDE SEQUENCE [LARGE SCALE GENOMIC DNA]</scope>
    <source>
        <strain evidence="6 7">22</strain>
    </source>
</reference>
<dbReference type="SMART" id="SM00895">
    <property type="entry name" value="FCD"/>
    <property type="match status" value="1"/>
</dbReference>
<dbReference type="InterPro" id="IPR011711">
    <property type="entry name" value="GntR_C"/>
</dbReference>
<dbReference type="GO" id="GO:0003700">
    <property type="term" value="F:DNA-binding transcription factor activity"/>
    <property type="evidence" value="ECO:0007669"/>
    <property type="project" value="InterPro"/>
</dbReference>
<evidence type="ECO:0000313" key="6">
    <source>
        <dbReference type="EMBL" id="MBT9290375.1"/>
    </source>
</evidence>
<dbReference type="PANTHER" id="PTHR43537:SF24">
    <property type="entry name" value="GLUCONATE OPERON TRANSCRIPTIONAL REPRESSOR"/>
    <property type="match status" value="1"/>
</dbReference>
<dbReference type="Pfam" id="PF07729">
    <property type="entry name" value="FCD"/>
    <property type="match status" value="1"/>
</dbReference>
<organism evidence="6 7">
    <name type="scientific">Prosthecodimorpha staleyi</name>
    <dbReference type="NCBI Taxonomy" id="2840188"/>
    <lineage>
        <taxon>Bacteria</taxon>
        <taxon>Pseudomonadati</taxon>
        <taxon>Pseudomonadota</taxon>
        <taxon>Alphaproteobacteria</taxon>
        <taxon>Hyphomicrobiales</taxon>
        <taxon>Ancalomicrobiaceae</taxon>
        <taxon>Prosthecodimorpha</taxon>
    </lineage>
</organism>
<keyword evidence="2" id="KW-0238">DNA-binding</keyword>
<evidence type="ECO:0000256" key="4">
    <source>
        <dbReference type="SAM" id="MobiDB-lite"/>
    </source>
</evidence>
<dbReference type="InterPro" id="IPR036390">
    <property type="entry name" value="WH_DNA-bd_sf"/>
</dbReference>
<dbReference type="GO" id="GO:0003677">
    <property type="term" value="F:DNA binding"/>
    <property type="evidence" value="ECO:0007669"/>
    <property type="project" value="UniProtKB-KW"/>
</dbReference>
<evidence type="ECO:0000256" key="3">
    <source>
        <dbReference type="ARBA" id="ARBA00023163"/>
    </source>
</evidence>
<protein>
    <submittedName>
        <fullName evidence="6">GntR family transcriptional regulator</fullName>
    </submittedName>
</protein>
<keyword evidence="3" id="KW-0804">Transcription</keyword>
<keyword evidence="1" id="KW-0805">Transcription regulation</keyword>
<name>A0A947GFB6_9HYPH</name>
<evidence type="ECO:0000256" key="2">
    <source>
        <dbReference type="ARBA" id="ARBA00023125"/>
    </source>
</evidence>
<dbReference type="RefSeq" id="WP_261968981.1">
    <property type="nucleotide sequence ID" value="NZ_JAHHZF010000006.1"/>
</dbReference>
<dbReference type="InterPro" id="IPR036388">
    <property type="entry name" value="WH-like_DNA-bd_sf"/>
</dbReference>
<dbReference type="SMART" id="SM00345">
    <property type="entry name" value="HTH_GNTR"/>
    <property type="match status" value="1"/>
</dbReference>
<evidence type="ECO:0000313" key="7">
    <source>
        <dbReference type="Proteomes" id="UP000766595"/>
    </source>
</evidence>
<comment type="caution">
    <text evidence="6">The sequence shown here is derived from an EMBL/GenBank/DDBJ whole genome shotgun (WGS) entry which is preliminary data.</text>
</comment>
<accession>A0A947GFB6</accession>
<dbReference type="Proteomes" id="UP000766595">
    <property type="component" value="Unassembled WGS sequence"/>
</dbReference>
<dbReference type="PANTHER" id="PTHR43537">
    <property type="entry name" value="TRANSCRIPTIONAL REGULATOR, GNTR FAMILY"/>
    <property type="match status" value="1"/>
</dbReference>
<dbReference type="InterPro" id="IPR000524">
    <property type="entry name" value="Tscrpt_reg_HTH_GntR"/>
</dbReference>
<gene>
    <name evidence="6" type="ORF">KL771_12955</name>
</gene>
<keyword evidence="7" id="KW-1185">Reference proteome</keyword>
<dbReference type="InterPro" id="IPR008920">
    <property type="entry name" value="TF_FadR/GntR_C"/>
</dbReference>
<dbReference type="AlphaFoldDB" id="A0A947GFB6"/>
<dbReference type="SUPFAM" id="SSF46785">
    <property type="entry name" value="Winged helix' DNA-binding domain"/>
    <property type="match status" value="1"/>
</dbReference>